<comment type="caution">
    <text evidence="2">The sequence shown here is derived from an EMBL/GenBank/DDBJ whole genome shotgun (WGS) entry which is preliminary data.</text>
</comment>
<dbReference type="Gene3D" id="2.10.70.10">
    <property type="entry name" value="Complement Module, domain 1"/>
    <property type="match status" value="1"/>
</dbReference>
<reference evidence="2 3" key="1">
    <citation type="submission" date="2022-03" db="EMBL/GenBank/DDBJ databases">
        <title>Genomic Encyclopedia of Type Strains, Phase III (KMG-III): the genomes of soil and plant-associated and newly described type strains.</title>
        <authorList>
            <person name="Whitman W."/>
        </authorList>
    </citation>
    <scope>NUCLEOTIDE SEQUENCE [LARGE SCALE GENOMIC DNA]</scope>
    <source>
        <strain evidence="2 3">BSker1</strain>
    </source>
</reference>
<gene>
    <name evidence="2" type="ORF">J2T60_001586</name>
</gene>
<sequence length="61" mass="7148">MSEESKEAERPAGPSPKSTDRHPPRRINSEWLLGQSREVIIRHRGREYHLRMTRSGKLILN</sequence>
<dbReference type="RefSeq" id="WP_253448010.1">
    <property type="nucleotide sequence ID" value="NZ_JALJYF010000002.1"/>
</dbReference>
<dbReference type="Proteomes" id="UP001523550">
    <property type="component" value="Unassembled WGS sequence"/>
</dbReference>
<organism evidence="2 3">
    <name type="scientific">Natronospira proteinivora</name>
    <dbReference type="NCBI Taxonomy" id="1807133"/>
    <lineage>
        <taxon>Bacteria</taxon>
        <taxon>Pseudomonadati</taxon>
        <taxon>Pseudomonadota</taxon>
        <taxon>Gammaproteobacteria</taxon>
        <taxon>Natronospirales</taxon>
        <taxon>Natronospiraceae</taxon>
        <taxon>Natronospira</taxon>
    </lineage>
</organism>
<evidence type="ECO:0000256" key="1">
    <source>
        <dbReference type="SAM" id="MobiDB-lite"/>
    </source>
</evidence>
<evidence type="ECO:0000313" key="3">
    <source>
        <dbReference type="Proteomes" id="UP001523550"/>
    </source>
</evidence>
<feature type="region of interest" description="Disordered" evidence="1">
    <location>
        <begin position="1"/>
        <end position="29"/>
    </location>
</feature>
<proteinExistence type="predicted"/>
<dbReference type="InterPro" id="IPR019600">
    <property type="entry name" value="Hemin_uptake_protein_HemP"/>
</dbReference>
<accession>A0ABT1G8D6</accession>
<evidence type="ECO:0000313" key="2">
    <source>
        <dbReference type="EMBL" id="MCP1727586.1"/>
    </source>
</evidence>
<name>A0ABT1G8D6_9GAMM</name>
<dbReference type="Pfam" id="PF10636">
    <property type="entry name" value="hemP"/>
    <property type="match status" value="1"/>
</dbReference>
<feature type="compositionally biased region" description="Basic and acidic residues" evidence="1">
    <location>
        <begin position="1"/>
        <end position="10"/>
    </location>
</feature>
<keyword evidence="3" id="KW-1185">Reference proteome</keyword>
<dbReference type="EMBL" id="JALJYF010000002">
    <property type="protein sequence ID" value="MCP1727586.1"/>
    <property type="molecule type" value="Genomic_DNA"/>
</dbReference>
<protein>
    <submittedName>
        <fullName evidence="2">Hemin uptake protein HemP</fullName>
    </submittedName>
</protein>